<sequence length="281" mass="31987">MKYREYVKEGKERLYKANQGEQAALLLMNELCENKGINLYISMEEEADEVIATDYLEGIHQMELGKPLSYVLGYECFYGYNFKVNEDVLIPRPETEELVGLVLSMFDDKFSDREHVSVFDVATGSGAIGITLNLEERKMDVIASDISMEALKVAKENNDALHANVSFICGSMLDPFVDRDLHCDILVCNPPYIPSEEKMEHSVVDYEPHVALFGGEDGLKFYRDVFEKAHLVLNEKAFLAFEMGYQQGEALTDLAKEYFKDATITVHKDMAEKDRMLTIEL</sequence>
<dbReference type="PANTHER" id="PTHR18895:SF74">
    <property type="entry name" value="MTRF1L RELEASE FACTOR GLUTAMINE METHYLTRANSFERASE"/>
    <property type="match status" value="1"/>
</dbReference>
<dbReference type="InterPro" id="IPR007848">
    <property type="entry name" value="Small_mtfrase_dom"/>
</dbReference>
<dbReference type="InterPro" id="IPR019874">
    <property type="entry name" value="RF_methyltr_PrmC"/>
</dbReference>
<comment type="catalytic activity">
    <reaction evidence="5">
        <text>L-glutaminyl-[peptide chain release factor] + S-adenosyl-L-methionine = N(5)-methyl-L-glutaminyl-[peptide chain release factor] + S-adenosyl-L-homocysteine + H(+)</text>
        <dbReference type="Rhea" id="RHEA:42896"/>
        <dbReference type="Rhea" id="RHEA-COMP:10271"/>
        <dbReference type="Rhea" id="RHEA-COMP:10272"/>
        <dbReference type="ChEBI" id="CHEBI:15378"/>
        <dbReference type="ChEBI" id="CHEBI:30011"/>
        <dbReference type="ChEBI" id="CHEBI:57856"/>
        <dbReference type="ChEBI" id="CHEBI:59789"/>
        <dbReference type="ChEBI" id="CHEBI:61891"/>
        <dbReference type="EC" id="2.1.1.297"/>
    </reaction>
</comment>
<dbReference type="PANTHER" id="PTHR18895">
    <property type="entry name" value="HEMK METHYLTRANSFERASE"/>
    <property type="match status" value="1"/>
</dbReference>
<evidence type="ECO:0000313" key="7">
    <source>
        <dbReference type="EMBL" id="MDC0828101.1"/>
    </source>
</evidence>
<dbReference type="Proteomes" id="UP001220658">
    <property type="component" value="Unassembled WGS sequence"/>
</dbReference>
<dbReference type="NCBIfam" id="TIGR00536">
    <property type="entry name" value="hemK_fam"/>
    <property type="match status" value="1"/>
</dbReference>
<evidence type="ECO:0000313" key="8">
    <source>
        <dbReference type="EMBL" id="OUP61958.1"/>
    </source>
</evidence>
<keyword evidence="4" id="KW-0949">S-adenosyl-L-methionine</keyword>
<reference evidence="8" key="2">
    <citation type="journal article" date="2018" name="BMC Genomics">
        <title>Whole genome sequencing and function prediction of 133 gut anaerobes isolated from chicken caecum in pure cultures.</title>
        <authorList>
            <person name="Medvecky M."/>
            <person name="Cejkova D."/>
            <person name="Polansky O."/>
            <person name="Karasova D."/>
            <person name="Kubasova T."/>
            <person name="Cizek A."/>
            <person name="Rychlik I."/>
        </authorList>
    </citation>
    <scope>NUCLEOTIDE SEQUENCE</scope>
    <source>
        <strain evidence="8">An178</strain>
    </source>
</reference>
<accession>A0A1Y3VF73</accession>
<evidence type="ECO:0000256" key="5">
    <source>
        <dbReference type="ARBA" id="ARBA00048391"/>
    </source>
</evidence>
<dbReference type="Gene3D" id="3.40.50.150">
    <property type="entry name" value="Vaccinia Virus protein VP39"/>
    <property type="match status" value="1"/>
</dbReference>
<protein>
    <recommendedName>
        <fullName evidence="1">peptide chain release factor N(5)-glutamine methyltransferase</fullName>
        <ecNumber evidence="1">2.1.1.297</ecNumber>
    </recommendedName>
</protein>
<dbReference type="InterPro" id="IPR050320">
    <property type="entry name" value="N5-glutamine_MTase"/>
</dbReference>
<dbReference type="GO" id="GO:0102559">
    <property type="term" value="F:peptide chain release factor N(5)-glutamine methyltransferase activity"/>
    <property type="evidence" value="ECO:0007669"/>
    <property type="project" value="UniProtKB-EC"/>
</dbReference>
<dbReference type="InterPro" id="IPR029063">
    <property type="entry name" value="SAM-dependent_MTases_sf"/>
</dbReference>
<dbReference type="CDD" id="cd02440">
    <property type="entry name" value="AdoMet_MTases"/>
    <property type="match status" value="1"/>
</dbReference>
<dbReference type="GO" id="GO:0032259">
    <property type="term" value="P:methylation"/>
    <property type="evidence" value="ECO:0007669"/>
    <property type="project" value="UniProtKB-KW"/>
</dbReference>
<dbReference type="EC" id="2.1.1.297" evidence="1"/>
<keyword evidence="9" id="KW-1185">Reference proteome</keyword>
<evidence type="ECO:0000256" key="3">
    <source>
        <dbReference type="ARBA" id="ARBA00022679"/>
    </source>
</evidence>
<reference evidence="9" key="1">
    <citation type="submission" date="2017-04" db="EMBL/GenBank/DDBJ databases">
        <title>Function of individual gut microbiota members based on whole genome sequencing of pure cultures obtained from chicken caecum.</title>
        <authorList>
            <person name="Medvecky M."/>
            <person name="Cejkova D."/>
            <person name="Polansky O."/>
            <person name="Karasova D."/>
            <person name="Kubasova T."/>
            <person name="Cizek A."/>
            <person name="Rychlik I."/>
        </authorList>
    </citation>
    <scope>NUCLEOTIDE SEQUENCE [LARGE SCALE GENOMIC DNA]</scope>
    <source>
        <strain evidence="9">An178</strain>
    </source>
</reference>
<evidence type="ECO:0000259" key="6">
    <source>
        <dbReference type="Pfam" id="PF05175"/>
    </source>
</evidence>
<dbReference type="Proteomes" id="UP000195447">
    <property type="component" value="Unassembled WGS sequence"/>
</dbReference>
<dbReference type="Gene3D" id="1.10.8.10">
    <property type="entry name" value="DNA helicase RuvA subunit, C-terminal domain"/>
    <property type="match status" value="1"/>
</dbReference>
<evidence type="ECO:0000256" key="2">
    <source>
        <dbReference type="ARBA" id="ARBA00022603"/>
    </source>
</evidence>
<dbReference type="EMBL" id="JAQNCK010000011">
    <property type="protein sequence ID" value="MDC0828101.1"/>
    <property type="molecule type" value="Genomic_DNA"/>
</dbReference>
<dbReference type="InterPro" id="IPR004556">
    <property type="entry name" value="HemK-like"/>
</dbReference>
<name>A0A1Y3VF73_9FIRM</name>
<dbReference type="SUPFAM" id="SSF53335">
    <property type="entry name" value="S-adenosyl-L-methionine-dependent methyltransferases"/>
    <property type="match status" value="1"/>
</dbReference>
<dbReference type="RefSeq" id="WP_035402826.1">
    <property type="nucleotide sequence ID" value="NZ_CABKSV010000084.1"/>
</dbReference>
<evidence type="ECO:0000256" key="1">
    <source>
        <dbReference type="ARBA" id="ARBA00012771"/>
    </source>
</evidence>
<proteinExistence type="predicted"/>
<reference evidence="7" key="3">
    <citation type="submission" date="2023-01" db="EMBL/GenBank/DDBJ databases">
        <title>Human gut microbiome strain richness.</title>
        <authorList>
            <person name="Chen-Liaw A."/>
        </authorList>
    </citation>
    <scope>NUCLEOTIDE SEQUENCE</scope>
    <source>
        <strain evidence="7">D55st1_G4_D55t1_190419</strain>
    </source>
</reference>
<dbReference type="AlphaFoldDB" id="A0A1Y3VF73"/>
<keyword evidence="2 8" id="KW-0489">Methyltransferase</keyword>
<dbReference type="PROSITE" id="PS00092">
    <property type="entry name" value="N6_MTASE"/>
    <property type="match status" value="1"/>
</dbReference>
<evidence type="ECO:0000256" key="4">
    <source>
        <dbReference type="ARBA" id="ARBA00022691"/>
    </source>
</evidence>
<evidence type="ECO:0000313" key="9">
    <source>
        <dbReference type="Proteomes" id="UP000195447"/>
    </source>
</evidence>
<comment type="caution">
    <text evidence="8">The sequence shown here is derived from an EMBL/GenBank/DDBJ whole genome shotgun (WGS) entry which is preliminary data.</text>
</comment>
<dbReference type="EMBL" id="NFKM01000001">
    <property type="protein sequence ID" value="OUP61958.1"/>
    <property type="molecule type" value="Genomic_DNA"/>
</dbReference>
<organism evidence="8 9">
    <name type="scientific">Faecalitalea cylindroides</name>
    <dbReference type="NCBI Taxonomy" id="39483"/>
    <lineage>
        <taxon>Bacteria</taxon>
        <taxon>Bacillati</taxon>
        <taxon>Bacillota</taxon>
        <taxon>Erysipelotrichia</taxon>
        <taxon>Erysipelotrichales</taxon>
        <taxon>Erysipelotrichaceae</taxon>
        <taxon>Faecalitalea</taxon>
    </lineage>
</organism>
<dbReference type="NCBIfam" id="TIGR03534">
    <property type="entry name" value="RF_mod_PrmC"/>
    <property type="match status" value="1"/>
</dbReference>
<keyword evidence="3 8" id="KW-0808">Transferase</keyword>
<dbReference type="GO" id="GO:0003676">
    <property type="term" value="F:nucleic acid binding"/>
    <property type="evidence" value="ECO:0007669"/>
    <property type="project" value="InterPro"/>
</dbReference>
<gene>
    <name evidence="7" type="primary">prmC</name>
    <name evidence="8" type="ORF">B5F14_00810</name>
    <name evidence="7" type="ORF">POG00_05185</name>
</gene>
<feature type="domain" description="Methyltransferase small" evidence="6">
    <location>
        <begin position="110"/>
        <end position="196"/>
    </location>
</feature>
<dbReference type="InterPro" id="IPR002052">
    <property type="entry name" value="DNA_methylase_N6_adenine_CS"/>
</dbReference>
<dbReference type="Pfam" id="PF05175">
    <property type="entry name" value="MTS"/>
    <property type="match status" value="1"/>
</dbReference>